<evidence type="ECO:0000313" key="2">
    <source>
        <dbReference type="EMBL" id="GLR70090.1"/>
    </source>
</evidence>
<dbReference type="InterPro" id="IPR029063">
    <property type="entry name" value="SAM-dependent_MTases_sf"/>
</dbReference>
<reference evidence="2" key="1">
    <citation type="journal article" date="2014" name="Int. J. Syst. Evol. Microbiol.">
        <title>Complete genome sequence of Corynebacterium casei LMG S-19264T (=DSM 44701T), isolated from a smear-ripened cheese.</title>
        <authorList>
            <consortium name="US DOE Joint Genome Institute (JGI-PGF)"/>
            <person name="Walter F."/>
            <person name="Albersmeier A."/>
            <person name="Kalinowski J."/>
            <person name="Ruckert C."/>
        </authorList>
    </citation>
    <scope>NUCLEOTIDE SEQUENCE</scope>
    <source>
        <strain evidence="2">NBRC 110023</strain>
    </source>
</reference>
<dbReference type="EMBL" id="BSOT01000005">
    <property type="protein sequence ID" value="GLR70090.1"/>
    <property type="molecule type" value="Genomic_DNA"/>
</dbReference>
<gene>
    <name evidence="2" type="ORF">GCM10007852_09980</name>
</gene>
<dbReference type="SUPFAM" id="SSF53335">
    <property type="entry name" value="S-adenosyl-L-methionine-dependent methyltransferases"/>
    <property type="match status" value="1"/>
</dbReference>
<dbReference type="Pfam" id="PF08241">
    <property type="entry name" value="Methyltransf_11"/>
    <property type="match status" value="1"/>
</dbReference>
<keyword evidence="3" id="KW-1185">Reference proteome</keyword>
<reference evidence="2" key="2">
    <citation type="submission" date="2023-01" db="EMBL/GenBank/DDBJ databases">
        <title>Draft genome sequence of Agaribacter marinus strain NBRC 110023.</title>
        <authorList>
            <person name="Sun Q."/>
            <person name="Mori K."/>
        </authorList>
    </citation>
    <scope>NUCLEOTIDE SEQUENCE</scope>
    <source>
        <strain evidence="2">NBRC 110023</strain>
    </source>
</reference>
<protein>
    <recommendedName>
        <fullName evidence="1">Methyltransferase type 11 domain-containing protein</fullName>
    </recommendedName>
</protein>
<dbReference type="Proteomes" id="UP001156601">
    <property type="component" value="Unassembled WGS sequence"/>
</dbReference>
<name>A0AA37T1N0_9ALTE</name>
<dbReference type="AlphaFoldDB" id="A0AA37T1N0"/>
<proteinExistence type="predicted"/>
<dbReference type="GO" id="GO:0008757">
    <property type="term" value="F:S-adenosylmethionine-dependent methyltransferase activity"/>
    <property type="evidence" value="ECO:0007669"/>
    <property type="project" value="InterPro"/>
</dbReference>
<accession>A0AA37T1N0</accession>
<comment type="caution">
    <text evidence="2">The sequence shown here is derived from an EMBL/GenBank/DDBJ whole genome shotgun (WGS) entry which is preliminary data.</text>
</comment>
<organism evidence="2 3">
    <name type="scientific">Agaribacter marinus</name>
    <dbReference type="NCBI Taxonomy" id="1431249"/>
    <lineage>
        <taxon>Bacteria</taxon>
        <taxon>Pseudomonadati</taxon>
        <taxon>Pseudomonadota</taxon>
        <taxon>Gammaproteobacteria</taxon>
        <taxon>Alteromonadales</taxon>
        <taxon>Alteromonadaceae</taxon>
        <taxon>Agaribacter</taxon>
    </lineage>
</organism>
<evidence type="ECO:0000259" key="1">
    <source>
        <dbReference type="Pfam" id="PF08241"/>
    </source>
</evidence>
<evidence type="ECO:0000313" key="3">
    <source>
        <dbReference type="Proteomes" id="UP001156601"/>
    </source>
</evidence>
<dbReference type="InterPro" id="IPR013216">
    <property type="entry name" value="Methyltransf_11"/>
</dbReference>
<dbReference type="CDD" id="cd02440">
    <property type="entry name" value="AdoMet_MTases"/>
    <property type="match status" value="1"/>
</dbReference>
<sequence length="200" mass="22517">MTAGTKGYEKHVSRFVQISRALDFHEVCKDFLSFLPNKKSNVLDVGSGAGQNAVALDKIGFNVTAIEPLQEFVDISKAHYKNTSVNWLKGSLPDMDCLKNSNCSYDFVLIDGVWHHLNQAEREEAAKKLSNIINRRGKCAVSLRNGPAGMGSLTYPIDLDGTITLFERYNFRCIFSIKNQNSILPNKEQVKWARIVLEKY</sequence>
<feature type="domain" description="Methyltransferase type 11" evidence="1">
    <location>
        <begin position="43"/>
        <end position="140"/>
    </location>
</feature>
<dbReference type="Gene3D" id="3.40.50.150">
    <property type="entry name" value="Vaccinia Virus protein VP39"/>
    <property type="match status" value="1"/>
</dbReference>